<feature type="domain" description="CNH" evidence="3">
    <location>
        <begin position="27"/>
        <end position="327"/>
    </location>
</feature>
<dbReference type="InterPro" id="IPR019453">
    <property type="entry name" value="VPS39/TGFA1_Znf"/>
</dbReference>
<dbReference type="EMBL" id="SWLB01000006">
    <property type="protein sequence ID" value="KAF3337335.1"/>
    <property type="molecule type" value="Genomic_DNA"/>
</dbReference>
<dbReference type="PANTHER" id="PTHR12894">
    <property type="entry name" value="CNH DOMAIN CONTAINING"/>
    <property type="match status" value="1"/>
</dbReference>
<evidence type="ECO:0000259" key="3">
    <source>
        <dbReference type="PROSITE" id="PS50219"/>
    </source>
</evidence>
<keyword evidence="5" id="KW-1185">Reference proteome</keyword>
<dbReference type="GO" id="GO:0005737">
    <property type="term" value="C:cytoplasm"/>
    <property type="evidence" value="ECO:0007669"/>
    <property type="project" value="TreeGrafter"/>
</dbReference>
<keyword evidence="4" id="KW-0675">Receptor</keyword>
<organism evidence="4 5">
    <name type="scientific">Carex littledalei</name>
    <dbReference type="NCBI Taxonomy" id="544730"/>
    <lineage>
        <taxon>Eukaryota</taxon>
        <taxon>Viridiplantae</taxon>
        <taxon>Streptophyta</taxon>
        <taxon>Embryophyta</taxon>
        <taxon>Tracheophyta</taxon>
        <taxon>Spermatophyta</taxon>
        <taxon>Magnoliopsida</taxon>
        <taxon>Liliopsida</taxon>
        <taxon>Poales</taxon>
        <taxon>Cyperaceae</taxon>
        <taxon>Cyperoideae</taxon>
        <taxon>Cariceae</taxon>
        <taxon>Carex</taxon>
        <taxon>Carex subgen. Euthyceras</taxon>
    </lineage>
</organism>
<name>A0A833VQH2_9POAL</name>
<accession>A0A833VQH2</accession>
<dbReference type="Pfam" id="PF00780">
    <property type="entry name" value="CNH"/>
    <property type="match status" value="1"/>
</dbReference>
<proteinExistence type="predicted"/>
<dbReference type="OrthoDB" id="10258882at2759"/>
<protein>
    <submittedName>
        <fullName evidence="4">Transforming growth factor-beta receptor-associated protein 1</fullName>
    </submittedName>
</protein>
<dbReference type="InterPro" id="IPR019452">
    <property type="entry name" value="VPS39/TGF_beta_rcpt-assoc_1"/>
</dbReference>
<dbReference type="InterPro" id="IPR001180">
    <property type="entry name" value="CNH_dom"/>
</dbReference>
<dbReference type="PROSITE" id="PS50219">
    <property type="entry name" value="CNH"/>
    <property type="match status" value="1"/>
</dbReference>
<dbReference type="GO" id="GO:0034058">
    <property type="term" value="P:endosomal vesicle fusion"/>
    <property type="evidence" value="ECO:0007669"/>
    <property type="project" value="TreeGrafter"/>
</dbReference>
<sequence length="963" mass="107874">MDSSFTVLEQLTELDPARVANLPQSTPITIRSVAISFRSDSETLIYVGTGGGKLILLSINPSISDSVQFVQLISIGSRLIETILVLSEIERVLVLSDGNLYLTDTLLSQPVKKLGFLKEVTAVARRFRTESSNFISETTENGDSSSEITEDSAGPSLSDTHCGSSSSAVAAMGKKLVLIEMILSDNDVKVHLKEILGFDGIKAMAWVNESIFVGNSNGYFLVSSETGKSNDIFTLPEFSRNPKLKPLLQGEEVLLLVDNLGVVIDTLGQPKGGSLVFKCMPNGVCQLGSYVVVSGDAKLEMYRRNGECIQVVDVGKFGTGGLILGGDDMAKGEMVAVATTSKVICYRKASMEEQIKALLKKKKYREAISLSEGLKSDGEITKRIFSFVHAQVGFLLFFDLRFEEAVDHFLLSEEMDPSEIFPFITQENRWSKLVPRNRYWALHPPPAPLEEVIDAALARIQNMIFLKRAGLDANLDERFLFNLPSRADLLELAIRNIIRYLVASRNKEFSPEVKDGVDTLLMYLYRALDLVPEMENLASSDNSCVVEELEVLLNNSGHLRTLAFLYGSKGMDSKSVAIWRHLARNYAASLRRETADTLERGTSSERKAAEEASKILQLSSDQDLVLEHLSWISDINEDLAVTILISEKRTDQLSPESVLAAIDVRKVAIRQRYLQWLIEDQECDDPRYHTLYALSLAKSALEQVATGSDSTDERSNGNMSEDCNDEVENGYKFSVRERLQLFLQASDLYDPEELLDVVNDSELWLEKAILYRKMGQENIVLQILALKLEDSEAAEQYCAEIGRDDAYIQLLDLYLDPQNGKEPMFSAAVRLLHNHGESLDPLQVLERLSPEMPLQLATDTILRMLRARVHHHRQGQIVHSMSRAINLDAKLTRMEERSRHVQLNDESMCNSCYARLGTKLFVMYPDNSVVCYRCYRNQGESTSTKGRNFKQDVSFRPGWLVTR</sequence>
<feature type="repeat" description="CHCR" evidence="1">
    <location>
        <begin position="645"/>
        <end position="823"/>
    </location>
</feature>
<evidence type="ECO:0000313" key="4">
    <source>
        <dbReference type="EMBL" id="KAF3337335.1"/>
    </source>
</evidence>
<dbReference type="InterPro" id="IPR000547">
    <property type="entry name" value="Clathrin_H-chain/VPS_repeat"/>
</dbReference>
<dbReference type="GO" id="GO:0016020">
    <property type="term" value="C:membrane"/>
    <property type="evidence" value="ECO:0007669"/>
    <property type="project" value="TreeGrafter"/>
</dbReference>
<dbReference type="PROSITE" id="PS50236">
    <property type="entry name" value="CHCR"/>
    <property type="match status" value="1"/>
</dbReference>
<feature type="compositionally biased region" description="Polar residues" evidence="2">
    <location>
        <begin position="135"/>
        <end position="147"/>
    </location>
</feature>
<dbReference type="Pfam" id="PF10367">
    <property type="entry name" value="zf-Vps39_C"/>
    <property type="match status" value="1"/>
</dbReference>
<dbReference type="AlphaFoldDB" id="A0A833VQH2"/>
<comment type="caution">
    <text evidence="4">The sequence shown here is derived from an EMBL/GenBank/DDBJ whole genome shotgun (WGS) entry which is preliminary data.</text>
</comment>
<reference evidence="4" key="1">
    <citation type="submission" date="2020-01" db="EMBL/GenBank/DDBJ databases">
        <title>Genome sequence of Kobresia littledalei, the first chromosome-level genome in the family Cyperaceae.</title>
        <authorList>
            <person name="Qu G."/>
        </authorList>
    </citation>
    <scope>NUCLEOTIDE SEQUENCE</scope>
    <source>
        <strain evidence="4">C.B.Clarke</strain>
        <tissue evidence="4">Leaf</tissue>
    </source>
</reference>
<dbReference type="Proteomes" id="UP000623129">
    <property type="component" value="Unassembled WGS sequence"/>
</dbReference>
<dbReference type="PANTHER" id="PTHR12894:SF43">
    <property type="entry name" value="VACUOLAR SORTING PROTEIN 3"/>
    <property type="match status" value="1"/>
</dbReference>
<dbReference type="GO" id="GO:0006914">
    <property type="term" value="P:autophagy"/>
    <property type="evidence" value="ECO:0007669"/>
    <property type="project" value="TreeGrafter"/>
</dbReference>
<dbReference type="Pfam" id="PF10366">
    <property type="entry name" value="Vps39_1"/>
    <property type="match status" value="1"/>
</dbReference>
<dbReference type="InterPro" id="IPR032914">
    <property type="entry name" value="Vam6/VPS39/TRAP1"/>
</dbReference>
<evidence type="ECO:0000256" key="2">
    <source>
        <dbReference type="SAM" id="MobiDB-lite"/>
    </source>
</evidence>
<evidence type="ECO:0000313" key="5">
    <source>
        <dbReference type="Proteomes" id="UP000623129"/>
    </source>
</evidence>
<evidence type="ECO:0000256" key="1">
    <source>
        <dbReference type="PROSITE-ProRule" id="PRU01006"/>
    </source>
</evidence>
<feature type="region of interest" description="Disordered" evidence="2">
    <location>
        <begin position="135"/>
        <end position="161"/>
    </location>
</feature>
<gene>
    <name evidence="4" type="ORF">FCM35_KLT17922</name>
</gene>
<dbReference type="GO" id="GO:0006886">
    <property type="term" value="P:intracellular protein transport"/>
    <property type="evidence" value="ECO:0007669"/>
    <property type="project" value="UniProtKB-UniRule"/>
</dbReference>